<name>A0A0S3SI96_PHAAN</name>
<protein>
    <submittedName>
        <fullName evidence="2">Uncharacterized protein</fullName>
    </submittedName>
</protein>
<sequence length="114" mass="13129">QPLRRSIKHLHPTTNTHQNLTNIVSPPPYPLLPHKFHLHSFIFALWPNLARGGRYHLVSRALGLQELSILVLYLSLCISCCYCVVLYCLPLFTSIYVIFMVLVCSFAEPFGFYH</sequence>
<evidence type="ECO:0000313" key="2">
    <source>
        <dbReference type="EMBL" id="BAT92529.1"/>
    </source>
</evidence>
<dbReference type="AlphaFoldDB" id="A0A0S3SI96"/>
<dbReference type="Proteomes" id="UP000291084">
    <property type="component" value="Chromosome 7"/>
</dbReference>
<organism evidence="2 3">
    <name type="scientific">Vigna angularis var. angularis</name>
    <dbReference type="NCBI Taxonomy" id="157739"/>
    <lineage>
        <taxon>Eukaryota</taxon>
        <taxon>Viridiplantae</taxon>
        <taxon>Streptophyta</taxon>
        <taxon>Embryophyta</taxon>
        <taxon>Tracheophyta</taxon>
        <taxon>Spermatophyta</taxon>
        <taxon>Magnoliopsida</taxon>
        <taxon>eudicotyledons</taxon>
        <taxon>Gunneridae</taxon>
        <taxon>Pentapetalae</taxon>
        <taxon>rosids</taxon>
        <taxon>fabids</taxon>
        <taxon>Fabales</taxon>
        <taxon>Fabaceae</taxon>
        <taxon>Papilionoideae</taxon>
        <taxon>50 kb inversion clade</taxon>
        <taxon>NPAAA clade</taxon>
        <taxon>indigoferoid/millettioid clade</taxon>
        <taxon>Phaseoleae</taxon>
        <taxon>Vigna</taxon>
    </lineage>
</organism>
<feature type="transmembrane region" description="Helical" evidence="1">
    <location>
        <begin position="93"/>
        <end position="113"/>
    </location>
</feature>
<proteinExistence type="predicted"/>
<accession>A0A0S3SI96</accession>
<dbReference type="EMBL" id="AP015040">
    <property type="protein sequence ID" value="BAT92529.1"/>
    <property type="molecule type" value="Genomic_DNA"/>
</dbReference>
<feature type="non-terminal residue" evidence="2">
    <location>
        <position position="1"/>
    </location>
</feature>
<evidence type="ECO:0000313" key="3">
    <source>
        <dbReference type="Proteomes" id="UP000291084"/>
    </source>
</evidence>
<feature type="transmembrane region" description="Helical" evidence="1">
    <location>
        <begin position="67"/>
        <end position="87"/>
    </location>
</feature>
<keyword evidence="1" id="KW-1133">Transmembrane helix</keyword>
<keyword evidence="1" id="KW-0472">Membrane</keyword>
<keyword evidence="3" id="KW-1185">Reference proteome</keyword>
<reference evidence="2 3" key="1">
    <citation type="journal article" date="2015" name="Sci. Rep.">
        <title>The power of single molecule real-time sequencing technology in the de novo assembly of a eukaryotic genome.</title>
        <authorList>
            <person name="Sakai H."/>
            <person name="Naito K."/>
            <person name="Ogiso-Tanaka E."/>
            <person name="Takahashi Y."/>
            <person name="Iseki K."/>
            <person name="Muto C."/>
            <person name="Satou K."/>
            <person name="Teruya K."/>
            <person name="Shiroma A."/>
            <person name="Shimoji M."/>
            <person name="Hirano T."/>
            <person name="Itoh T."/>
            <person name="Kaga A."/>
            <person name="Tomooka N."/>
        </authorList>
    </citation>
    <scope>NUCLEOTIDE SEQUENCE [LARGE SCALE GENOMIC DNA]</scope>
    <source>
        <strain evidence="3">cv. Shumari</strain>
    </source>
</reference>
<gene>
    <name evidence="2" type="primary">Vigan.07G127200</name>
    <name evidence="2" type="ORF">VIGAN_07127200</name>
</gene>
<evidence type="ECO:0000256" key="1">
    <source>
        <dbReference type="SAM" id="Phobius"/>
    </source>
</evidence>
<keyword evidence="1" id="KW-0812">Transmembrane</keyword>